<reference evidence="1" key="2">
    <citation type="journal article" date="2023" name="IMA Fungus">
        <title>Comparative genomic study of the Penicillium genus elucidates a diverse pangenome and 15 lateral gene transfer events.</title>
        <authorList>
            <person name="Petersen C."/>
            <person name="Sorensen T."/>
            <person name="Nielsen M.R."/>
            <person name="Sondergaard T.E."/>
            <person name="Sorensen J.L."/>
            <person name="Fitzpatrick D.A."/>
            <person name="Frisvad J.C."/>
            <person name="Nielsen K.L."/>
        </authorList>
    </citation>
    <scope>NUCLEOTIDE SEQUENCE</scope>
    <source>
        <strain evidence="1">IBT 21917</strain>
    </source>
</reference>
<dbReference type="OrthoDB" id="4491390at2759"/>
<evidence type="ECO:0000313" key="2">
    <source>
        <dbReference type="Proteomes" id="UP001146351"/>
    </source>
</evidence>
<organism evidence="1 2">
    <name type="scientific">Penicillium capsulatum</name>
    <dbReference type="NCBI Taxonomy" id="69766"/>
    <lineage>
        <taxon>Eukaryota</taxon>
        <taxon>Fungi</taxon>
        <taxon>Dikarya</taxon>
        <taxon>Ascomycota</taxon>
        <taxon>Pezizomycotina</taxon>
        <taxon>Eurotiomycetes</taxon>
        <taxon>Eurotiomycetidae</taxon>
        <taxon>Eurotiales</taxon>
        <taxon>Aspergillaceae</taxon>
        <taxon>Penicillium</taxon>
    </lineage>
</organism>
<sequence length="211" mass="23808">MAGISTLRTTASRLDDHDEATRSSLLADCLAHRDKMMKWYSQRKKALGGAPTSCLPGQSLHTRLRPAEGLFGLPYAFSSIDNARYHVLFWAALSILQNIIGRAQSHPILCPDAREEYLLSEFYADEMCRAMPWLLQSTFNAWGAHGTLFGVAQIGIVYLEFNQLDKFLWAQHALCMMGEDGSDFAYRLHDYFAYRWKLLNGGGWNFASVSS</sequence>
<protein>
    <submittedName>
        <fullName evidence="1">Uncharacterized protein</fullName>
    </submittedName>
</protein>
<dbReference type="EMBL" id="JAPQKO010000006">
    <property type="protein sequence ID" value="KAJ5156785.1"/>
    <property type="molecule type" value="Genomic_DNA"/>
</dbReference>
<accession>A0A9W9HUZ1</accession>
<name>A0A9W9HUZ1_9EURO</name>
<gene>
    <name evidence="1" type="ORF">N7492_009588</name>
</gene>
<keyword evidence="2" id="KW-1185">Reference proteome</keyword>
<dbReference type="Proteomes" id="UP001146351">
    <property type="component" value="Unassembled WGS sequence"/>
</dbReference>
<evidence type="ECO:0000313" key="1">
    <source>
        <dbReference type="EMBL" id="KAJ5156785.1"/>
    </source>
</evidence>
<proteinExistence type="predicted"/>
<dbReference type="AlphaFoldDB" id="A0A9W9HUZ1"/>
<comment type="caution">
    <text evidence="1">The sequence shown here is derived from an EMBL/GenBank/DDBJ whole genome shotgun (WGS) entry which is preliminary data.</text>
</comment>
<reference evidence="1" key="1">
    <citation type="submission" date="2022-11" db="EMBL/GenBank/DDBJ databases">
        <authorList>
            <person name="Petersen C."/>
        </authorList>
    </citation>
    <scope>NUCLEOTIDE SEQUENCE</scope>
    <source>
        <strain evidence="1">IBT 21917</strain>
    </source>
</reference>